<evidence type="ECO:0000256" key="4">
    <source>
        <dbReference type="ARBA" id="ARBA00022475"/>
    </source>
</evidence>
<dbReference type="AlphaFoldDB" id="Q12KE5"/>
<dbReference type="PANTHER" id="PTHR34308">
    <property type="entry name" value="COBALAMIN BIOSYNTHESIS PROTEIN CBIB"/>
    <property type="match status" value="1"/>
</dbReference>
<accession>Q12KE5</accession>
<comment type="pathway">
    <text evidence="2">Cofactor biosynthesis; adenosylcobalamin biosynthesis.</text>
</comment>
<evidence type="ECO:0000313" key="10">
    <source>
        <dbReference type="EMBL" id="ABE56081.1"/>
    </source>
</evidence>
<dbReference type="GO" id="GO:0005886">
    <property type="term" value="C:plasma membrane"/>
    <property type="evidence" value="ECO:0007669"/>
    <property type="project" value="UniProtKB-SubCell"/>
</dbReference>
<keyword evidence="6 9" id="KW-0812">Transmembrane</keyword>
<feature type="transmembrane region" description="Helical" evidence="9">
    <location>
        <begin position="67"/>
        <end position="90"/>
    </location>
</feature>
<evidence type="ECO:0000256" key="7">
    <source>
        <dbReference type="ARBA" id="ARBA00022989"/>
    </source>
</evidence>
<dbReference type="InterPro" id="IPR004485">
    <property type="entry name" value="Cobalamin_biosynth_CobD/CbiB"/>
</dbReference>
<keyword evidence="7 9" id="KW-1133">Transmembrane helix</keyword>
<dbReference type="STRING" id="318161.Sden_2802"/>
<evidence type="ECO:0000256" key="3">
    <source>
        <dbReference type="ARBA" id="ARBA00006263"/>
    </source>
</evidence>
<organism evidence="10 11">
    <name type="scientific">Shewanella denitrificans (strain OS217 / ATCC BAA-1090 / DSM 15013)</name>
    <dbReference type="NCBI Taxonomy" id="318161"/>
    <lineage>
        <taxon>Bacteria</taxon>
        <taxon>Pseudomonadati</taxon>
        <taxon>Pseudomonadota</taxon>
        <taxon>Gammaproteobacteria</taxon>
        <taxon>Alteromonadales</taxon>
        <taxon>Shewanellaceae</taxon>
        <taxon>Shewanella</taxon>
    </lineage>
</organism>
<dbReference type="EMBL" id="CP000302">
    <property type="protein sequence ID" value="ABE56081.1"/>
    <property type="molecule type" value="Genomic_DNA"/>
</dbReference>
<evidence type="ECO:0000256" key="6">
    <source>
        <dbReference type="ARBA" id="ARBA00022692"/>
    </source>
</evidence>
<feature type="transmembrane region" description="Helical" evidence="9">
    <location>
        <begin position="16"/>
        <end position="35"/>
    </location>
</feature>
<dbReference type="GO" id="GO:0048472">
    <property type="term" value="F:threonine-phosphate decarboxylase activity"/>
    <property type="evidence" value="ECO:0007669"/>
    <property type="project" value="InterPro"/>
</dbReference>
<dbReference type="KEGG" id="sdn:Sden_2802"/>
<comment type="subcellular location">
    <subcellularLocation>
        <location evidence="1">Cell membrane</location>
        <topology evidence="1">Multi-pass membrane protein</topology>
    </subcellularLocation>
</comment>
<dbReference type="RefSeq" id="WP_011497231.1">
    <property type="nucleotide sequence ID" value="NC_007954.1"/>
</dbReference>
<dbReference type="Pfam" id="PF03186">
    <property type="entry name" value="CobD_Cbib"/>
    <property type="match status" value="1"/>
</dbReference>
<comment type="similarity">
    <text evidence="3">Belongs to the CobD/CbiB family.</text>
</comment>
<evidence type="ECO:0000256" key="2">
    <source>
        <dbReference type="ARBA" id="ARBA00004953"/>
    </source>
</evidence>
<keyword evidence="5" id="KW-0169">Cobalamin biosynthesis</keyword>
<evidence type="ECO:0000256" key="5">
    <source>
        <dbReference type="ARBA" id="ARBA00022573"/>
    </source>
</evidence>
<dbReference type="eggNOG" id="COG1270">
    <property type="taxonomic scope" value="Bacteria"/>
</dbReference>
<evidence type="ECO:0000256" key="8">
    <source>
        <dbReference type="ARBA" id="ARBA00023136"/>
    </source>
</evidence>
<keyword evidence="4" id="KW-1003">Cell membrane</keyword>
<evidence type="ECO:0000313" key="11">
    <source>
        <dbReference type="Proteomes" id="UP000001982"/>
    </source>
</evidence>
<proteinExistence type="inferred from homology"/>
<dbReference type="PANTHER" id="PTHR34308:SF1">
    <property type="entry name" value="COBALAMIN BIOSYNTHESIS PROTEIN CBIB"/>
    <property type="match status" value="1"/>
</dbReference>
<protein>
    <submittedName>
        <fullName evidence="10">CobD-related protein</fullName>
    </submittedName>
</protein>
<dbReference type="Proteomes" id="UP000001982">
    <property type="component" value="Chromosome"/>
</dbReference>
<feature type="transmembrane region" description="Helical" evidence="9">
    <location>
        <begin position="96"/>
        <end position="116"/>
    </location>
</feature>
<feature type="transmembrane region" description="Helical" evidence="9">
    <location>
        <begin position="311"/>
        <end position="329"/>
    </location>
</feature>
<keyword evidence="11" id="KW-1185">Reference proteome</keyword>
<evidence type="ECO:0000256" key="1">
    <source>
        <dbReference type="ARBA" id="ARBA00004651"/>
    </source>
</evidence>
<dbReference type="GO" id="GO:0009236">
    <property type="term" value="P:cobalamin biosynthetic process"/>
    <property type="evidence" value="ECO:0007669"/>
    <property type="project" value="UniProtKB-UniPathway"/>
</dbReference>
<name>Q12KE5_SHEDO</name>
<gene>
    <name evidence="10" type="ordered locus">Sden_2802</name>
</gene>
<sequence>MESPFIQQLLLAHPDFYIGCFVLFMALFLAHKFPIPKGYQPFIALHLLAKQLASKVNHNDRSQTQQLIAGTLASLLLLFPFWAIVSFLLAMAASPWFFELLVLYVCLSATSFSGTAREIAAALKQQENQSAKTLLADWVSQDTQGLSEVGLSKASISQLLTRPCYGAISCILFFAIGGSPLVLAACMCRQLELSWPPYYPANRHFGRFIYRLNRIIFWLPNGLWNFSLAIQGGKVAMTAWLAPPKCRHALSEFPSLYLGAKLLNVELGGPQKIPQGRTQYRLELDKIKAGKLPNYQDINLAIMLTRRASQFWIIFSLSIPLIWSGLSWLQSM</sequence>
<dbReference type="UniPathway" id="UPA00148"/>
<evidence type="ECO:0000256" key="9">
    <source>
        <dbReference type="SAM" id="Phobius"/>
    </source>
</evidence>
<dbReference type="OrthoDB" id="6397034at2"/>
<keyword evidence="8 9" id="KW-0472">Membrane</keyword>
<reference evidence="10 11" key="1">
    <citation type="submission" date="2006-03" db="EMBL/GenBank/DDBJ databases">
        <title>Complete sequence of Shewanella denitrificans OS217.</title>
        <authorList>
            <consortium name="US DOE Joint Genome Institute"/>
            <person name="Copeland A."/>
            <person name="Lucas S."/>
            <person name="Lapidus A."/>
            <person name="Barry K."/>
            <person name="Detter J.C."/>
            <person name="Glavina del Rio T."/>
            <person name="Hammon N."/>
            <person name="Israni S."/>
            <person name="Dalin E."/>
            <person name="Tice H."/>
            <person name="Pitluck S."/>
            <person name="Brettin T."/>
            <person name="Bruce D."/>
            <person name="Han C."/>
            <person name="Tapia R."/>
            <person name="Gilna P."/>
            <person name="Kiss H."/>
            <person name="Schmutz J."/>
            <person name="Larimer F."/>
            <person name="Land M."/>
            <person name="Hauser L."/>
            <person name="Kyrpides N."/>
            <person name="Lykidis A."/>
            <person name="Richardson P."/>
        </authorList>
    </citation>
    <scope>NUCLEOTIDE SEQUENCE [LARGE SCALE GENOMIC DNA]</scope>
    <source>
        <strain evidence="11">OS217 / ATCC BAA-1090 / DSM 15013</strain>
    </source>
</reference>
<dbReference type="HOGENOM" id="CLU_072289_0_0_6"/>